<accession>A5FZ62</accession>
<dbReference type="GO" id="GO:0006107">
    <property type="term" value="P:oxaloacetate metabolic process"/>
    <property type="evidence" value="ECO:0007669"/>
    <property type="project" value="TreeGrafter"/>
</dbReference>
<gene>
    <name evidence="8" type="ordered locus">Acry_1689</name>
</gene>
<dbReference type="RefSeq" id="WP_011942420.1">
    <property type="nucleotide sequence ID" value="NC_009484.1"/>
</dbReference>
<dbReference type="Gene3D" id="3.20.20.60">
    <property type="entry name" value="Phosphoenolpyruvate-binding domains"/>
    <property type="match status" value="1"/>
</dbReference>
<dbReference type="GO" id="GO:0000287">
    <property type="term" value="F:magnesium ion binding"/>
    <property type="evidence" value="ECO:0007669"/>
    <property type="project" value="TreeGrafter"/>
</dbReference>
<keyword evidence="9" id="KW-1185">Reference proteome</keyword>
<comment type="cofactor">
    <cofactor evidence="1">
        <name>Mg(2+)</name>
        <dbReference type="ChEBI" id="CHEBI:18420"/>
    </cofactor>
</comment>
<evidence type="ECO:0000256" key="2">
    <source>
        <dbReference type="ARBA" id="ARBA00005568"/>
    </source>
</evidence>
<dbReference type="EMBL" id="CP000697">
    <property type="protein sequence ID" value="ABQ30894.1"/>
    <property type="molecule type" value="Genomic_DNA"/>
</dbReference>
<evidence type="ECO:0000313" key="9">
    <source>
        <dbReference type="Proteomes" id="UP000000245"/>
    </source>
</evidence>
<evidence type="ECO:0000256" key="3">
    <source>
        <dbReference type="ARBA" id="ARBA00022723"/>
    </source>
</evidence>
<dbReference type="PANTHER" id="PTHR32308">
    <property type="entry name" value="LYASE BETA SUBUNIT, PUTATIVE (AFU_ORTHOLOGUE AFUA_4G13030)-RELATED"/>
    <property type="match status" value="1"/>
</dbReference>
<dbReference type="STRING" id="349163.Acry_1689"/>
<keyword evidence="3 6" id="KW-0479">Metal-binding</keyword>
<comment type="similarity">
    <text evidence="2">Belongs to the HpcH/HpaI aldolase family.</text>
</comment>
<dbReference type="AlphaFoldDB" id="A5FZ62"/>
<protein>
    <submittedName>
        <fullName evidence="8">HpcH/HpaI aldolase</fullName>
    </submittedName>
</protein>
<dbReference type="InterPro" id="IPR015813">
    <property type="entry name" value="Pyrv/PenolPyrv_kinase-like_dom"/>
</dbReference>
<evidence type="ECO:0000313" key="8">
    <source>
        <dbReference type="EMBL" id="ABQ30894.1"/>
    </source>
</evidence>
<dbReference type="SUPFAM" id="SSF51621">
    <property type="entry name" value="Phosphoenolpyruvate/pyruvate domain"/>
    <property type="match status" value="1"/>
</dbReference>
<evidence type="ECO:0000256" key="5">
    <source>
        <dbReference type="PIRSR" id="PIRSR015582-1"/>
    </source>
</evidence>
<dbReference type="KEGG" id="acr:Acry_1689"/>
<feature type="binding site" evidence="6">
    <location>
        <position position="117"/>
    </location>
    <ligand>
        <name>Mg(2+)</name>
        <dbReference type="ChEBI" id="CHEBI:18420"/>
    </ligand>
</feature>
<organism evidence="8 9">
    <name type="scientific">Acidiphilium cryptum (strain JF-5)</name>
    <dbReference type="NCBI Taxonomy" id="349163"/>
    <lineage>
        <taxon>Bacteria</taxon>
        <taxon>Pseudomonadati</taxon>
        <taxon>Pseudomonadota</taxon>
        <taxon>Alphaproteobacteria</taxon>
        <taxon>Acetobacterales</taxon>
        <taxon>Acidocellaceae</taxon>
        <taxon>Acidiphilium</taxon>
    </lineage>
</organism>
<feature type="domain" description="HpcH/HpaI aldolase/citrate lyase" evidence="7">
    <location>
        <begin position="8"/>
        <end position="209"/>
    </location>
</feature>
<dbReference type="InterPro" id="IPR011206">
    <property type="entry name" value="Citrate_lyase_beta/mcl1/mcl2"/>
</dbReference>
<dbReference type="PANTHER" id="PTHR32308:SF10">
    <property type="entry name" value="CITRATE LYASE SUBUNIT BETA"/>
    <property type="match status" value="1"/>
</dbReference>
<keyword evidence="4 6" id="KW-0460">Magnesium</keyword>
<name>A5FZ62_ACICJ</name>
<dbReference type="InterPro" id="IPR005000">
    <property type="entry name" value="Aldolase/citrate-lyase_domain"/>
</dbReference>
<dbReference type="InterPro" id="IPR040442">
    <property type="entry name" value="Pyrv_kinase-like_dom_sf"/>
</dbReference>
<evidence type="ECO:0000256" key="4">
    <source>
        <dbReference type="ARBA" id="ARBA00022842"/>
    </source>
</evidence>
<feature type="binding site" evidence="5">
    <location>
        <position position="117"/>
    </location>
    <ligand>
        <name>substrate</name>
    </ligand>
</feature>
<dbReference type="GO" id="GO:0003824">
    <property type="term" value="F:catalytic activity"/>
    <property type="evidence" value="ECO:0007669"/>
    <property type="project" value="InterPro"/>
</dbReference>
<reference evidence="8 9" key="1">
    <citation type="submission" date="2007-05" db="EMBL/GenBank/DDBJ databases">
        <title>Complete sequence of chromosome of Acidiphilium cryptum JF-5.</title>
        <authorList>
            <consortium name="US DOE Joint Genome Institute"/>
            <person name="Copeland A."/>
            <person name="Lucas S."/>
            <person name="Lapidus A."/>
            <person name="Barry K."/>
            <person name="Detter J.C."/>
            <person name="Glavina del Rio T."/>
            <person name="Hammon N."/>
            <person name="Israni S."/>
            <person name="Dalin E."/>
            <person name="Tice H."/>
            <person name="Pitluck S."/>
            <person name="Sims D."/>
            <person name="Brettin T."/>
            <person name="Bruce D."/>
            <person name="Han C."/>
            <person name="Schmutz J."/>
            <person name="Larimer F."/>
            <person name="Land M."/>
            <person name="Hauser L."/>
            <person name="Kyrpides N."/>
            <person name="Kim E."/>
            <person name="Magnuson T."/>
            <person name="Richardson P."/>
        </authorList>
    </citation>
    <scope>NUCLEOTIDE SEQUENCE [LARGE SCALE GENOMIC DNA]</scope>
    <source>
        <strain evidence="8 9">JF-5</strain>
    </source>
</reference>
<feature type="binding site" evidence="5">
    <location>
        <position position="65"/>
    </location>
    <ligand>
        <name>substrate</name>
    </ligand>
</feature>
<evidence type="ECO:0000259" key="7">
    <source>
        <dbReference type="Pfam" id="PF03328"/>
    </source>
</evidence>
<dbReference type="Proteomes" id="UP000000245">
    <property type="component" value="Chromosome"/>
</dbReference>
<evidence type="ECO:0000256" key="1">
    <source>
        <dbReference type="ARBA" id="ARBA00001946"/>
    </source>
</evidence>
<feature type="binding site" evidence="6">
    <location>
        <position position="142"/>
    </location>
    <ligand>
        <name>Mg(2+)</name>
        <dbReference type="ChEBI" id="CHEBI:18420"/>
    </ligand>
</feature>
<sequence>MSAGGLALLFVPADRPERFARAAASGADSIIIDLEDAVAPAAKSAARAALAAPGALPGGIEIFLRVNAAGTPWHAEDLACAARLPLAGIVLPKAEAPERIAAVSQAAGGPPVIALIETARGLAEARRLAAAGVARLAFGSIDFCADLGAAHTREALLHARAELVLAARLAALPPPIDGVTTAIDDEAAIEDDARHAASLGFGGKLCIHPRQIAPARQGFRPSAAELAWAQRILAAGPDGAEAVDGAMVDAPVRARARQIARRAGIPTP</sequence>
<proteinExistence type="inferred from homology"/>
<dbReference type="eggNOG" id="COG2301">
    <property type="taxonomic scope" value="Bacteria"/>
</dbReference>
<dbReference type="HOGENOM" id="CLU_044864_2_0_5"/>
<evidence type="ECO:0000256" key="6">
    <source>
        <dbReference type="PIRSR" id="PIRSR015582-2"/>
    </source>
</evidence>
<dbReference type="Pfam" id="PF03328">
    <property type="entry name" value="HpcH_HpaI"/>
    <property type="match status" value="1"/>
</dbReference>
<dbReference type="PIRSF" id="PIRSF015582">
    <property type="entry name" value="Cit_lyase_B"/>
    <property type="match status" value="1"/>
</dbReference>